<keyword evidence="7 8" id="KW-0998">Cell outer membrane</keyword>
<evidence type="ECO:0000313" key="10">
    <source>
        <dbReference type="EMBL" id="QEC73489.1"/>
    </source>
</evidence>
<evidence type="ECO:0000256" key="1">
    <source>
        <dbReference type="ARBA" id="ARBA00004571"/>
    </source>
</evidence>
<dbReference type="InterPro" id="IPR039426">
    <property type="entry name" value="TonB-dep_rcpt-like"/>
</dbReference>
<dbReference type="PROSITE" id="PS52016">
    <property type="entry name" value="TONB_DEPENDENT_REC_3"/>
    <property type="match status" value="1"/>
</dbReference>
<gene>
    <name evidence="10" type="ORF">FSB73_19325</name>
</gene>
<accession>A0A5B8VPW6</accession>
<keyword evidence="6 8" id="KW-0472">Membrane</keyword>
<evidence type="ECO:0000256" key="4">
    <source>
        <dbReference type="ARBA" id="ARBA00022692"/>
    </source>
</evidence>
<proteinExistence type="inferred from homology"/>
<dbReference type="NCBIfam" id="TIGR04056">
    <property type="entry name" value="OMP_RagA_SusC"/>
    <property type="match status" value="1"/>
</dbReference>
<dbReference type="Proteomes" id="UP000321291">
    <property type="component" value="Chromosome"/>
</dbReference>
<name>A0A5B8VPW6_9BACT</name>
<dbReference type="Gene3D" id="2.40.170.20">
    <property type="entry name" value="TonB-dependent receptor, beta-barrel domain"/>
    <property type="match status" value="1"/>
</dbReference>
<evidence type="ECO:0000256" key="7">
    <source>
        <dbReference type="ARBA" id="ARBA00023237"/>
    </source>
</evidence>
<sequence>MGMNVGFAVRDESGVPADWNKAITNSPLGSIYTDDSSTLRYSPNDQQGLGQTENVLGAPTYTDRLKKYYTLNANFYGKVKLPFGIQYQVNFTPQFQWYQYYNHNSSGFKGSNWEVQGGLVHREHSDTYQWNIDNLLTWNHDFGDHHFEVTLLQNAEKYQFWSDLVNNNNFVPNDNLGYHNIGAGTNAVPSSNDEYGTGQAFMGRLIYSYKQRYLLTASVRRDGYSAFGDRYKWGTFPAVALGWEFTKEPWFKTDFLDYGKLRLSYGINGNRDIGRYVALSNITTGKYFHVGDDGTVESVSELYVANMANPNLQWERTAAYNIGLDFRMFNGILSGSIDAYKSKTTNLLVKRSLEDIIGFDYIWTNLGQIDNKGLEFQLTSQNINHSNFSWTSSFNFSLNRNKIVSLYGDKQDVLDANGNVVGQREPDDITNGWFIDHPLDAVWDYKVLGVYSEAEKDLAAKYGQQPGDFKIEDVNGDGKYTNDDKQFLGYKNPRYNLSLRNDFTFLKNFDFSFMLYAKLGAMATYNTAKNNSGFIDRSSYYDLPYWTVDNQINDYARLFSSDGGASYNVWRKTSFVRLATVSLAYSFPKEMLKKAQIKDLRVYFTVRNAAVYAPNWDFWDPEMSTPGPSPRNYTLGVNVTL</sequence>
<evidence type="ECO:0000259" key="9">
    <source>
        <dbReference type="Pfam" id="PF00593"/>
    </source>
</evidence>
<evidence type="ECO:0000256" key="2">
    <source>
        <dbReference type="ARBA" id="ARBA00022448"/>
    </source>
</evidence>
<evidence type="ECO:0000256" key="5">
    <source>
        <dbReference type="ARBA" id="ARBA00023077"/>
    </source>
</evidence>
<protein>
    <submittedName>
        <fullName evidence="10">SusC/RagA family TonB-linked outer membrane protein</fullName>
    </submittedName>
</protein>
<evidence type="ECO:0000256" key="6">
    <source>
        <dbReference type="ARBA" id="ARBA00023136"/>
    </source>
</evidence>
<dbReference type="InterPro" id="IPR036942">
    <property type="entry name" value="Beta-barrel_TonB_sf"/>
</dbReference>
<comment type="subcellular location">
    <subcellularLocation>
        <location evidence="1 8">Cell outer membrane</location>
        <topology evidence="1 8">Multi-pass membrane protein</topology>
    </subcellularLocation>
</comment>
<evidence type="ECO:0000256" key="3">
    <source>
        <dbReference type="ARBA" id="ARBA00022452"/>
    </source>
</evidence>
<dbReference type="SUPFAM" id="SSF56935">
    <property type="entry name" value="Porins"/>
    <property type="match status" value="1"/>
</dbReference>
<evidence type="ECO:0000256" key="8">
    <source>
        <dbReference type="PROSITE-ProRule" id="PRU01360"/>
    </source>
</evidence>
<keyword evidence="2 8" id="KW-0813">Transport</keyword>
<keyword evidence="4 8" id="KW-0812">Transmembrane</keyword>
<keyword evidence="11" id="KW-1185">Reference proteome</keyword>
<dbReference type="InterPro" id="IPR000531">
    <property type="entry name" value="Beta-barrel_TonB"/>
</dbReference>
<dbReference type="GO" id="GO:0009279">
    <property type="term" value="C:cell outer membrane"/>
    <property type="evidence" value="ECO:0007669"/>
    <property type="project" value="UniProtKB-SubCell"/>
</dbReference>
<dbReference type="Pfam" id="PF00593">
    <property type="entry name" value="TonB_dep_Rec_b-barrel"/>
    <property type="match status" value="1"/>
</dbReference>
<evidence type="ECO:0000313" key="11">
    <source>
        <dbReference type="Proteomes" id="UP000321291"/>
    </source>
</evidence>
<reference evidence="10 11" key="1">
    <citation type="journal article" date="2017" name="Int. J. Syst. Evol. Microbiol.">
        <title>Arachidicoccus ginsenosidivorans sp. nov., with ginsenoside-converting activity isolated from ginseng cultivating soil.</title>
        <authorList>
            <person name="Siddiqi M.Z."/>
            <person name="Aslam Z."/>
            <person name="Im W.T."/>
        </authorList>
    </citation>
    <scope>NUCLEOTIDE SEQUENCE [LARGE SCALE GENOMIC DNA]</scope>
    <source>
        <strain evidence="10 11">Gsoil 809</strain>
    </source>
</reference>
<dbReference type="KEGG" id="agi:FSB73_19325"/>
<keyword evidence="3 8" id="KW-1134">Transmembrane beta strand</keyword>
<feature type="domain" description="TonB-dependent receptor-like beta-barrel" evidence="9">
    <location>
        <begin position="28"/>
        <end position="538"/>
    </location>
</feature>
<keyword evidence="5" id="KW-0798">TonB box</keyword>
<dbReference type="EMBL" id="CP042434">
    <property type="protein sequence ID" value="QEC73489.1"/>
    <property type="molecule type" value="Genomic_DNA"/>
</dbReference>
<dbReference type="InterPro" id="IPR023996">
    <property type="entry name" value="TonB-dep_OMP_SusC/RagA"/>
</dbReference>
<organism evidence="10 11">
    <name type="scientific">Arachidicoccus ginsenosidivorans</name>
    <dbReference type="NCBI Taxonomy" id="496057"/>
    <lineage>
        <taxon>Bacteria</taxon>
        <taxon>Pseudomonadati</taxon>
        <taxon>Bacteroidota</taxon>
        <taxon>Chitinophagia</taxon>
        <taxon>Chitinophagales</taxon>
        <taxon>Chitinophagaceae</taxon>
        <taxon>Arachidicoccus</taxon>
    </lineage>
</organism>
<comment type="similarity">
    <text evidence="8">Belongs to the TonB-dependent receptor family.</text>
</comment>
<dbReference type="AlphaFoldDB" id="A0A5B8VPW6"/>